<feature type="transmembrane region" description="Helical" evidence="3">
    <location>
        <begin position="12"/>
        <end position="35"/>
    </location>
</feature>
<dbReference type="GO" id="GO:0043107">
    <property type="term" value="P:type IV pilus-dependent motility"/>
    <property type="evidence" value="ECO:0007669"/>
    <property type="project" value="TreeGrafter"/>
</dbReference>
<evidence type="ECO:0000256" key="1">
    <source>
        <dbReference type="ARBA" id="ARBA00005233"/>
    </source>
</evidence>
<dbReference type="RefSeq" id="WP_025579272.1">
    <property type="nucleotide sequence ID" value="NZ_MKQX01000005.1"/>
</dbReference>
<evidence type="ECO:0000313" key="5">
    <source>
        <dbReference type="Proteomes" id="UP000321504"/>
    </source>
</evidence>
<keyword evidence="2" id="KW-0488">Methylation</keyword>
<evidence type="ECO:0000313" key="4">
    <source>
        <dbReference type="EMBL" id="TXN17113.1"/>
    </source>
</evidence>
<evidence type="ECO:0000256" key="3">
    <source>
        <dbReference type="SAM" id="Phobius"/>
    </source>
</evidence>
<keyword evidence="3" id="KW-0812">Transmembrane</keyword>
<keyword evidence="3" id="KW-1133">Transmembrane helix</keyword>
<dbReference type="Pfam" id="PF07963">
    <property type="entry name" value="N_methyl"/>
    <property type="match status" value="1"/>
</dbReference>
<organism evidence="4 5">
    <name type="scientific">Vibrio parahaemolyticus</name>
    <dbReference type="NCBI Taxonomy" id="670"/>
    <lineage>
        <taxon>Bacteria</taxon>
        <taxon>Pseudomonadati</taxon>
        <taxon>Pseudomonadota</taxon>
        <taxon>Gammaproteobacteria</taxon>
        <taxon>Vibrionales</taxon>
        <taxon>Vibrionaceae</taxon>
        <taxon>Vibrio</taxon>
    </lineage>
</organism>
<protein>
    <submittedName>
        <fullName evidence="4">Prepilin-type N-terminal cleavage/methylation domain-containing protein</fullName>
    </submittedName>
</protein>
<dbReference type="GO" id="GO:0044096">
    <property type="term" value="C:type IV pilus"/>
    <property type="evidence" value="ECO:0007669"/>
    <property type="project" value="TreeGrafter"/>
</dbReference>
<dbReference type="PANTHER" id="PTHR30093">
    <property type="entry name" value="GENERAL SECRETION PATHWAY PROTEIN G"/>
    <property type="match status" value="1"/>
</dbReference>
<dbReference type="InterPro" id="IPR012902">
    <property type="entry name" value="N_methyl_site"/>
</dbReference>
<dbReference type="EMBL" id="VRMQ01000002">
    <property type="protein sequence ID" value="TXN17113.1"/>
    <property type="molecule type" value="Genomic_DNA"/>
</dbReference>
<sequence length="161" mass="16803">MKQSKQKKQQGFTLIELMIVVAIIGVLAAFAIPAYQNYTKRAHASEMLHASNAFKTAVGVCLLSSETDCTDGTGGVPSTQSFDKGTGDDSFSISSSVLQTTLGTVDTDTFISATIDATDGKGGLPAGFEVRLTPKLSNSGVVWDVTCNSTGGNHADFCPTN</sequence>
<dbReference type="Gene3D" id="3.30.700.10">
    <property type="entry name" value="Glycoprotein, Type 4 Pilin"/>
    <property type="match status" value="1"/>
</dbReference>
<comment type="similarity">
    <text evidence="1">Belongs to the N-Me-Phe pilin family.</text>
</comment>
<dbReference type="Proteomes" id="UP000321504">
    <property type="component" value="Unassembled WGS sequence"/>
</dbReference>
<dbReference type="NCBIfam" id="TIGR02532">
    <property type="entry name" value="IV_pilin_GFxxxE"/>
    <property type="match status" value="1"/>
</dbReference>
<keyword evidence="3" id="KW-0472">Membrane</keyword>
<comment type="caution">
    <text evidence="4">The sequence shown here is derived from an EMBL/GenBank/DDBJ whole genome shotgun (WGS) entry which is preliminary data.</text>
</comment>
<dbReference type="PROSITE" id="PS00409">
    <property type="entry name" value="PROKAR_NTER_METHYL"/>
    <property type="match status" value="1"/>
</dbReference>
<name>A0AA46L612_VIBPH</name>
<reference evidence="4 5" key="1">
    <citation type="submission" date="2019-08" db="EMBL/GenBank/DDBJ databases">
        <title>Emerging of two pre-pandemic pathogenic O4:KUT lineages of Vibrio parahaemolyticus in coastal eastern China.</title>
        <authorList>
            <person name="Yu H."/>
        </authorList>
    </citation>
    <scope>NUCLEOTIDE SEQUENCE [LARGE SCALE GENOMIC DNA]</scope>
    <source>
        <strain evidence="4 5">HZ17-383</strain>
    </source>
</reference>
<evidence type="ECO:0000256" key="2">
    <source>
        <dbReference type="ARBA" id="ARBA00022481"/>
    </source>
</evidence>
<dbReference type="PANTHER" id="PTHR30093:SF34">
    <property type="entry name" value="PREPILIN PEPTIDASE-DEPENDENT PROTEIN D"/>
    <property type="match status" value="1"/>
</dbReference>
<gene>
    <name evidence="4" type="ORF">FVP01_14325</name>
</gene>
<accession>A0AA46L612</accession>
<dbReference type="InterPro" id="IPR045584">
    <property type="entry name" value="Pilin-like"/>
</dbReference>
<dbReference type="AlphaFoldDB" id="A0AA46L612"/>
<proteinExistence type="inferred from homology"/>
<dbReference type="SUPFAM" id="SSF54523">
    <property type="entry name" value="Pili subunits"/>
    <property type="match status" value="1"/>
</dbReference>